<dbReference type="InterPro" id="IPR000701">
    <property type="entry name" value="SuccDH_FuR_B_TM-su"/>
</dbReference>
<feature type="transmembrane region" description="Helical" evidence="9">
    <location>
        <begin position="24"/>
        <end position="47"/>
    </location>
</feature>
<dbReference type="PANTHER" id="PTHR10978">
    <property type="entry name" value="SUCCINATE DEHYDROGENASE CYTOCHROME B560 SUBUNIT"/>
    <property type="match status" value="1"/>
</dbReference>
<dbReference type="Pfam" id="PF01127">
    <property type="entry name" value="Sdh_cyt"/>
    <property type="match status" value="1"/>
</dbReference>
<keyword evidence="4 8" id="KW-0479">Metal-binding</keyword>
<dbReference type="EMBL" id="AF494279">
    <property type="protein sequence ID" value="AAM96628.1"/>
    <property type="molecule type" value="Genomic_DNA"/>
</dbReference>
<dbReference type="InterPro" id="IPR034804">
    <property type="entry name" value="SQR/QFR_C/D"/>
</dbReference>
<evidence type="ECO:0000256" key="5">
    <source>
        <dbReference type="ARBA" id="ARBA00022989"/>
    </source>
</evidence>
<comment type="cofactor">
    <cofactor evidence="8">
        <name>heme</name>
        <dbReference type="ChEBI" id="CHEBI:30413"/>
    </cofactor>
    <text evidence="8">The heme is bound between the two transmembrane subunits.</text>
</comment>
<keyword evidence="5 9" id="KW-1133">Transmembrane helix</keyword>
<dbReference type="NCBIfam" id="TIGR02970">
    <property type="entry name" value="succ_dehyd_cytB"/>
    <property type="match status" value="1"/>
</dbReference>
<dbReference type="AlphaFoldDB" id="Q8M1H1"/>
<keyword evidence="6 8" id="KW-0408">Iron</keyword>
<geneLocation type="mitochondrion" evidence="10"/>
<dbReference type="GO" id="GO:0005739">
    <property type="term" value="C:mitochondrion"/>
    <property type="evidence" value="ECO:0007669"/>
    <property type="project" value="GOC"/>
</dbReference>
<dbReference type="PROSITE" id="PS01001">
    <property type="entry name" value="SDH_CYT_2"/>
    <property type="match status" value="1"/>
</dbReference>
<keyword evidence="10" id="KW-0560">Oxidoreductase</keyword>
<comment type="subcellular location">
    <subcellularLocation>
        <location evidence="1">Membrane</location>
        <topology evidence="1">Multi-pass membrane protein</topology>
    </subcellularLocation>
</comment>
<evidence type="ECO:0000256" key="4">
    <source>
        <dbReference type="ARBA" id="ARBA00022723"/>
    </source>
</evidence>
<dbReference type="CDD" id="cd03499">
    <property type="entry name" value="SQR_TypeC_SdhC"/>
    <property type="match status" value="1"/>
</dbReference>
<feature type="transmembrane region" description="Helical" evidence="9">
    <location>
        <begin position="107"/>
        <end position="126"/>
    </location>
</feature>
<feature type="transmembrane region" description="Helical" evidence="9">
    <location>
        <begin position="68"/>
        <end position="87"/>
    </location>
</feature>
<evidence type="ECO:0000256" key="9">
    <source>
        <dbReference type="SAM" id="Phobius"/>
    </source>
</evidence>
<dbReference type="InterPro" id="IPR018495">
    <property type="entry name" value="Succ_DH_cyt_bsu_CS"/>
</dbReference>
<organism evidence="10">
    <name type="scientific">Chaetosphaeridium globosum</name>
    <name type="common">Charophycean green alga</name>
    <name type="synonym">Herposteiron globosum</name>
    <dbReference type="NCBI Taxonomy" id="96477"/>
    <lineage>
        <taxon>Eukaryota</taxon>
        <taxon>Viridiplantae</taxon>
        <taxon>Streptophyta</taxon>
        <taxon>Coleochaetophyceae</taxon>
        <taxon>Coleochaetales</taxon>
        <taxon>Chaetosphaeridiaceae</taxon>
        <taxon>Chaetosphaeridium</taxon>
    </lineage>
</organism>
<dbReference type="RefSeq" id="NP_689350.1">
    <property type="nucleotide sequence ID" value="NC_004118.1"/>
</dbReference>
<dbReference type="GO" id="GO:0006121">
    <property type="term" value="P:mitochondrial electron transport, succinate to ubiquinone"/>
    <property type="evidence" value="ECO:0007669"/>
    <property type="project" value="TreeGrafter"/>
</dbReference>
<dbReference type="GO" id="GO:0008177">
    <property type="term" value="F:succinate dehydrogenase (quinone) activity"/>
    <property type="evidence" value="ECO:0007669"/>
    <property type="project" value="UniProtKB-EC"/>
</dbReference>
<evidence type="ECO:0000256" key="1">
    <source>
        <dbReference type="ARBA" id="ARBA00004141"/>
    </source>
</evidence>
<dbReference type="GO" id="GO:0009055">
    <property type="term" value="F:electron transfer activity"/>
    <property type="evidence" value="ECO:0007669"/>
    <property type="project" value="InterPro"/>
</dbReference>
<proteinExistence type="predicted"/>
<keyword evidence="2 8" id="KW-0349">Heme</keyword>
<dbReference type="SUPFAM" id="SSF81343">
    <property type="entry name" value="Fumarate reductase respiratory complex transmembrane subunits"/>
    <property type="match status" value="1"/>
</dbReference>
<dbReference type="InterPro" id="IPR014314">
    <property type="entry name" value="Succ_DH_cytb556"/>
</dbReference>
<dbReference type="GO" id="GO:0046872">
    <property type="term" value="F:metal ion binding"/>
    <property type="evidence" value="ECO:0007669"/>
    <property type="project" value="UniProtKB-KW"/>
</dbReference>
<dbReference type="GeneID" id="860624"/>
<keyword evidence="10" id="KW-0496">Mitochondrion</keyword>
<dbReference type="PROSITE" id="PS01000">
    <property type="entry name" value="SDH_CYT_1"/>
    <property type="match status" value="1"/>
</dbReference>
<dbReference type="PANTHER" id="PTHR10978:SF5">
    <property type="entry name" value="SUCCINATE DEHYDROGENASE CYTOCHROME B560 SUBUNIT, MITOCHONDRIAL"/>
    <property type="match status" value="1"/>
</dbReference>
<sequence>MKINRPLSPHLTVYKPQLTSTLSIFHRISGAFLAFFVLSFALSMPICQINLSFYSFYKIWFYLCHDKLWVFLTVLNLAFFSVCYHMSNGIRHLLWDYGLFLDLSKVYFSGVFMLIVAVSLVILNLIRII</sequence>
<dbReference type="PIRSF" id="PIRSF000178">
    <property type="entry name" value="SDH_cyt_b560"/>
    <property type="match status" value="1"/>
</dbReference>
<evidence type="ECO:0000256" key="2">
    <source>
        <dbReference type="ARBA" id="ARBA00022617"/>
    </source>
</evidence>
<dbReference type="EC" id="1.3.5.1" evidence="10"/>
<dbReference type="GO" id="GO:0006099">
    <property type="term" value="P:tricarboxylic acid cycle"/>
    <property type="evidence" value="ECO:0007669"/>
    <property type="project" value="InterPro"/>
</dbReference>
<evidence type="ECO:0000256" key="3">
    <source>
        <dbReference type="ARBA" id="ARBA00022692"/>
    </source>
</evidence>
<evidence type="ECO:0000256" key="6">
    <source>
        <dbReference type="ARBA" id="ARBA00023004"/>
    </source>
</evidence>
<dbReference type="Gene3D" id="1.20.1300.10">
    <property type="entry name" value="Fumarate reductase/succinate dehydrogenase, transmembrane subunit"/>
    <property type="match status" value="1"/>
</dbReference>
<evidence type="ECO:0000256" key="7">
    <source>
        <dbReference type="ARBA" id="ARBA00023136"/>
    </source>
</evidence>
<reference evidence="10" key="1">
    <citation type="journal article" date="2002" name="Proc. Natl. Acad. Sci. U.S.A.">
        <title>The chloroplast and mitochondrial genome sequences of the charophyte Chaetosphaeridium globosum: insights into the timing of the events that restructured organelle DNAs within the green algal lineage that led to land plants.</title>
        <authorList>
            <person name="Turmel M."/>
            <person name="Otis C."/>
            <person name="Lemieux C."/>
        </authorList>
    </citation>
    <scope>NUCLEOTIDE SEQUENCE</scope>
</reference>
<keyword evidence="3 9" id="KW-0812">Transmembrane</keyword>
<accession>Q8M1H1</accession>
<protein>
    <submittedName>
        <fullName evidence="10">Succinate:cytochrome c oxidoreductase subunit 3</fullName>
        <ecNumber evidence="10">1.3.5.1</ecNumber>
    </submittedName>
</protein>
<dbReference type="GO" id="GO:0016020">
    <property type="term" value="C:membrane"/>
    <property type="evidence" value="ECO:0007669"/>
    <property type="project" value="UniProtKB-SubCell"/>
</dbReference>
<evidence type="ECO:0000256" key="8">
    <source>
        <dbReference type="PIRSR" id="PIRSR000178-1"/>
    </source>
</evidence>
<keyword evidence="7 9" id="KW-0472">Membrane</keyword>
<name>Q8M1H1_CHAGL</name>
<gene>
    <name evidence="10" type="primary">sdh3</name>
</gene>
<feature type="binding site" description="axial binding residue" evidence="8">
    <location>
        <position position="85"/>
    </location>
    <ligand>
        <name>heme</name>
        <dbReference type="ChEBI" id="CHEBI:30413"/>
        <note>ligand shared with second transmembrane subunit</note>
    </ligand>
    <ligandPart>
        <name>Fe</name>
        <dbReference type="ChEBI" id="CHEBI:18248"/>
    </ligandPart>
</feature>
<evidence type="ECO:0000313" key="10">
    <source>
        <dbReference type="EMBL" id="AAM96628.1"/>
    </source>
</evidence>